<proteinExistence type="predicted"/>
<gene>
    <name evidence="1" type="ORF">HPB47_005457</name>
</gene>
<keyword evidence="2" id="KW-1185">Reference proteome</keyword>
<dbReference type="Proteomes" id="UP000805193">
    <property type="component" value="Unassembled WGS sequence"/>
</dbReference>
<organism evidence="1 2">
    <name type="scientific">Ixodes persulcatus</name>
    <name type="common">Taiga tick</name>
    <dbReference type="NCBI Taxonomy" id="34615"/>
    <lineage>
        <taxon>Eukaryota</taxon>
        <taxon>Metazoa</taxon>
        <taxon>Ecdysozoa</taxon>
        <taxon>Arthropoda</taxon>
        <taxon>Chelicerata</taxon>
        <taxon>Arachnida</taxon>
        <taxon>Acari</taxon>
        <taxon>Parasitiformes</taxon>
        <taxon>Ixodida</taxon>
        <taxon>Ixodoidea</taxon>
        <taxon>Ixodidae</taxon>
        <taxon>Ixodinae</taxon>
        <taxon>Ixodes</taxon>
    </lineage>
</organism>
<comment type="caution">
    <text evidence="1">The sequence shown here is derived from an EMBL/GenBank/DDBJ whole genome shotgun (WGS) entry which is preliminary data.</text>
</comment>
<evidence type="ECO:0000313" key="1">
    <source>
        <dbReference type="EMBL" id="KAG0417631.1"/>
    </source>
</evidence>
<accession>A0AC60PCY1</accession>
<evidence type="ECO:0000313" key="2">
    <source>
        <dbReference type="Proteomes" id="UP000805193"/>
    </source>
</evidence>
<dbReference type="EMBL" id="JABSTQ010010820">
    <property type="protein sequence ID" value="KAG0417631.1"/>
    <property type="molecule type" value="Genomic_DNA"/>
</dbReference>
<reference evidence="1 2" key="1">
    <citation type="journal article" date="2020" name="Cell">
        <title>Large-Scale Comparative Analyses of Tick Genomes Elucidate Their Genetic Diversity and Vector Capacities.</title>
        <authorList>
            <consortium name="Tick Genome and Microbiome Consortium (TIGMIC)"/>
            <person name="Jia N."/>
            <person name="Wang J."/>
            <person name="Shi W."/>
            <person name="Du L."/>
            <person name="Sun Y."/>
            <person name="Zhan W."/>
            <person name="Jiang J.F."/>
            <person name="Wang Q."/>
            <person name="Zhang B."/>
            <person name="Ji P."/>
            <person name="Bell-Sakyi L."/>
            <person name="Cui X.M."/>
            <person name="Yuan T.T."/>
            <person name="Jiang B.G."/>
            <person name="Yang W.F."/>
            <person name="Lam T.T."/>
            <person name="Chang Q.C."/>
            <person name="Ding S.J."/>
            <person name="Wang X.J."/>
            <person name="Zhu J.G."/>
            <person name="Ruan X.D."/>
            <person name="Zhao L."/>
            <person name="Wei J.T."/>
            <person name="Ye R.Z."/>
            <person name="Que T.C."/>
            <person name="Du C.H."/>
            <person name="Zhou Y.H."/>
            <person name="Cheng J.X."/>
            <person name="Dai P.F."/>
            <person name="Guo W.B."/>
            <person name="Han X.H."/>
            <person name="Huang E.J."/>
            <person name="Li L.F."/>
            <person name="Wei W."/>
            <person name="Gao Y.C."/>
            <person name="Liu J.Z."/>
            <person name="Shao H.Z."/>
            <person name="Wang X."/>
            <person name="Wang C.C."/>
            <person name="Yang T.C."/>
            <person name="Huo Q.B."/>
            <person name="Li W."/>
            <person name="Chen H.Y."/>
            <person name="Chen S.E."/>
            <person name="Zhou L.G."/>
            <person name="Ni X.B."/>
            <person name="Tian J.H."/>
            <person name="Sheng Y."/>
            <person name="Liu T."/>
            <person name="Pan Y.S."/>
            <person name="Xia L.Y."/>
            <person name="Li J."/>
            <person name="Zhao F."/>
            <person name="Cao W.C."/>
        </authorList>
    </citation>
    <scope>NUCLEOTIDE SEQUENCE [LARGE SCALE GENOMIC DNA]</scope>
    <source>
        <strain evidence="1">Iper-2018</strain>
    </source>
</reference>
<name>A0AC60PCY1_IXOPE</name>
<protein>
    <submittedName>
        <fullName evidence="1">Uncharacterized protein</fullName>
    </submittedName>
</protein>
<sequence>MVWWLDRVSDWLNASDMMNEEFFAFSVASEEATYDRGTDDDPWHGVPVTPVSGVDSSFERSYPYSCDEAHKVQRPYVDAPPEHTEHPPLPGIFFNSDSHLWLLNLADLRELSRIAAAGVRRSHALSALPPDTPFYCGLPVDRIAGVASLHAKAFEGDPKGWSVYLDDDTSVVRCYLPSAIADDCRSKSEDLFAVMDAVLPGRRVLRGSTEGEEDVLAELGRRLFFVGKPLWTRAGFTLVLEPLRALDDLNEEALFRGVQAEAYRDIYLPLKRRWCRRRAVFLLRKMLEYADAVSVTMTRDHVKATLEAVLSQDGERRLE</sequence>